<feature type="region of interest" description="Disordered" evidence="1">
    <location>
        <begin position="660"/>
        <end position="728"/>
    </location>
</feature>
<organism evidence="2 3">
    <name type="scientific">Agrocybe pediades</name>
    <dbReference type="NCBI Taxonomy" id="84607"/>
    <lineage>
        <taxon>Eukaryota</taxon>
        <taxon>Fungi</taxon>
        <taxon>Dikarya</taxon>
        <taxon>Basidiomycota</taxon>
        <taxon>Agaricomycotina</taxon>
        <taxon>Agaricomycetes</taxon>
        <taxon>Agaricomycetidae</taxon>
        <taxon>Agaricales</taxon>
        <taxon>Agaricineae</taxon>
        <taxon>Strophariaceae</taxon>
        <taxon>Agrocybe</taxon>
    </lineage>
</organism>
<comment type="caution">
    <text evidence="2">The sequence shown here is derived from an EMBL/GenBank/DDBJ whole genome shotgun (WGS) entry which is preliminary data.</text>
</comment>
<evidence type="ECO:0000256" key="1">
    <source>
        <dbReference type="SAM" id="MobiDB-lite"/>
    </source>
</evidence>
<keyword evidence="3" id="KW-1185">Reference proteome</keyword>
<gene>
    <name evidence="2" type="ORF">D9613_002790</name>
</gene>
<sequence>MDAVKSSAQALEIALASRTQARRSSVHIKNTKNQLASTIQLLGLPTLTSDKSTQLAELLRQQLVPLYCASLSAALDYAISIFCFIHRERLTQLTPTKPRKYGWEAALKSLLSGILDFLEDDADAKGTHRDLAASTLFPILCQVFFATTVEPVQRFEDSLLSIAYMLLTTIADGHGKNVVKLREHIGSGRLGLTISQTRGFLALEAILDLFATLLPPMRGGRAKRTDFIDKVFDPLLYTASKQIRSCLESTSNPDWRQTAAEIMELLAQSDGSYPQRFEVYSLSAIKTEEEASFVFYMDEEKFVGNIDQEGNVDTFQIPFSAVANITARRMPIDKSLRISIRLKEPPILGDKAISTVEGEDSYVSWNMKHAHFSKFKECLKARKLDINSVAGTKQSKTDEIKLDFNTEKEDTLALKGEKIQSLSQLWKSNDEPSNLLPGPGPTSPLAPAPQSAPSSKIRQTSNDFSPIVPLPKQNISSPDPAPLFASCGDDPTDEPATRPVKSKRRVIITSDDEHDEALPPHVETVPKPQSTRNMVIDKSPYGLKDDSERSKEEITAIGKEFSPNQSSADRMPLPKSKKRKTIDEEEAVLVQEDAPPAKRGRRDNLSTPSPAPAHPFVKKKYGKQGRLSSPPPISGSPLPVVVDFDALPPLDPPKFRTAAMKRKGGRETKKTKQATVGSVRASKGTDRRVRARPSLDPDITLINPPITDTEHGKTSEMVAKEPEAKRRSARVANATISTNQVHDMNHERAHTGMTKKKKAKKAAKAIWEADDFMEKLNSDFLIKPLDGYEVQGHDLAADLGGGMIHVDDPLDGEILVADNILDSYSDEFTDVIVATKLGSSSNSTPSDPAPQSIVIDLTLEDSPRKKTKQNVDIPNAHPQQEVISVIEHANAAPSEEVQKINIQHEIITSNATHKAIRRQVQAGRSAPEPESTQLDVDHQSSIGEPEDIGQHTAPIFRVEKMHTPLSVKPAPAQTLREKDIAVDLSRGSKEKMPTPPPRKFIPPQPNTEYKVAFDVSESNSPVRGTRNSSANIQERYFLGRRTLRIKHVAQKRMPLSKEIVEEEAPMDRIVEILKEINEAVVSRVTERFAGVTEELHAGQRAILEGTADALQDMLHDRVRHFNELVDLEGEYTTRCGNINGGLQGYLKSSEQLGQTLKDVVLDHGRRSLSKKLPTTLLKKMPSIITYHCR</sequence>
<accession>A0A8H4VLK8</accession>
<feature type="region of interest" description="Disordered" evidence="1">
    <location>
        <begin position="916"/>
        <end position="940"/>
    </location>
</feature>
<protein>
    <submittedName>
        <fullName evidence="2">Uncharacterized protein</fullName>
    </submittedName>
</protein>
<proteinExistence type="predicted"/>
<feature type="region of interest" description="Disordered" evidence="1">
    <location>
        <begin position="428"/>
        <end position="637"/>
    </location>
</feature>
<feature type="compositionally biased region" description="Basic and acidic residues" evidence="1">
    <location>
        <begin position="708"/>
        <end position="726"/>
    </location>
</feature>
<evidence type="ECO:0000313" key="2">
    <source>
        <dbReference type="EMBL" id="KAF4615266.1"/>
    </source>
</evidence>
<feature type="compositionally biased region" description="Pro residues" evidence="1">
    <location>
        <begin position="438"/>
        <end position="447"/>
    </location>
</feature>
<feature type="compositionally biased region" description="Basic and acidic residues" evidence="1">
    <location>
        <begin position="543"/>
        <end position="554"/>
    </location>
</feature>
<name>A0A8H4VLK8_9AGAR</name>
<dbReference type="EMBL" id="JAACJL010000044">
    <property type="protein sequence ID" value="KAF4615266.1"/>
    <property type="molecule type" value="Genomic_DNA"/>
</dbReference>
<dbReference type="Proteomes" id="UP000521872">
    <property type="component" value="Unassembled WGS sequence"/>
</dbReference>
<reference evidence="2 3" key="1">
    <citation type="submission" date="2019-12" db="EMBL/GenBank/DDBJ databases">
        <authorList>
            <person name="Floudas D."/>
            <person name="Bentzer J."/>
            <person name="Ahren D."/>
            <person name="Johansson T."/>
            <person name="Persson P."/>
            <person name="Tunlid A."/>
        </authorList>
    </citation>
    <scope>NUCLEOTIDE SEQUENCE [LARGE SCALE GENOMIC DNA]</scope>
    <source>
        <strain evidence="2 3">CBS 102.39</strain>
    </source>
</reference>
<feature type="compositionally biased region" description="Polar residues" evidence="1">
    <location>
        <begin position="930"/>
        <end position="940"/>
    </location>
</feature>
<evidence type="ECO:0000313" key="3">
    <source>
        <dbReference type="Proteomes" id="UP000521872"/>
    </source>
</evidence>
<dbReference type="AlphaFoldDB" id="A0A8H4VLK8"/>